<dbReference type="STRING" id="42156.A0A3P6TFL2"/>
<feature type="compositionally biased region" description="Basic and acidic residues" evidence="2">
    <location>
        <begin position="631"/>
        <end position="640"/>
    </location>
</feature>
<feature type="region of interest" description="Disordered" evidence="2">
    <location>
        <begin position="534"/>
        <end position="561"/>
    </location>
</feature>
<feature type="coiled-coil region" evidence="1">
    <location>
        <begin position="177"/>
        <end position="316"/>
    </location>
</feature>
<evidence type="ECO:0000313" key="4">
    <source>
        <dbReference type="Proteomes" id="UP000277928"/>
    </source>
</evidence>
<dbReference type="Proteomes" id="UP000277928">
    <property type="component" value="Unassembled WGS sequence"/>
</dbReference>
<keyword evidence="1" id="KW-0175">Coiled coil</keyword>
<reference evidence="3 4" key="1">
    <citation type="submission" date="2018-08" db="EMBL/GenBank/DDBJ databases">
        <authorList>
            <person name="Laetsch R D."/>
            <person name="Stevens L."/>
            <person name="Kumar S."/>
            <person name="Blaxter L. M."/>
        </authorList>
    </citation>
    <scope>NUCLEOTIDE SEQUENCE [LARGE SCALE GENOMIC DNA]</scope>
</reference>
<evidence type="ECO:0000256" key="1">
    <source>
        <dbReference type="SAM" id="Coils"/>
    </source>
</evidence>
<dbReference type="AlphaFoldDB" id="A0A3P6TFL2"/>
<evidence type="ECO:0000313" key="3">
    <source>
        <dbReference type="EMBL" id="VDK86932.1"/>
    </source>
</evidence>
<proteinExistence type="predicted"/>
<dbReference type="OrthoDB" id="5818251at2759"/>
<organism evidence="3 4">
    <name type="scientific">Litomosoides sigmodontis</name>
    <name type="common">Filarial nematode worm</name>
    <dbReference type="NCBI Taxonomy" id="42156"/>
    <lineage>
        <taxon>Eukaryota</taxon>
        <taxon>Metazoa</taxon>
        <taxon>Ecdysozoa</taxon>
        <taxon>Nematoda</taxon>
        <taxon>Chromadorea</taxon>
        <taxon>Rhabditida</taxon>
        <taxon>Spirurina</taxon>
        <taxon>Spiruromorpha</taxon>
        <taxon>Filarioidea</taxon>
        <taxon>Onchocercidae</taxon>
        <taxon>Litomosoides</taxon>
    </lineage>
</organism>
<feature type="region of interest" description="Disordered" evidence="2">
    <location>
        <begin position="576"/>
        <end position="647"/>
    </location>
</feature>
<feature type="compositionally biased region" description="Polar residues" evidence="2">
    <location>
        <begin position="593"/>
        <end position="603"/>
    </location>
</feature>
<gene>
    <name evidence="3" type="ORF">NLS_LOCUS7890</name>
</gene>
<feature type="compositionally biased region" description="Basic residues" evidence="2">
    <location>
        <begin position="608"/>
        <end position="622"/>
    </location>
</feature>
<evidence type="ECO:0000256" key="2">
    <source>
        <dbReference type="SAM" id="MobiDB-lite"/>
    </source>
</evidence>
<name>A0A3P6TFL2_LITSI</name>
<sequence length="647" mass="73801">METTSETLNSSLKKLCEQYDQEMANIEVDLDIHEKLIKLMKENCAINQQQSSSMEKNREQMAKELQLLDEKTNELVQSLGTFSTNSQGEKIEELKRMQQRIMSGISDAQERLLAAQNAAQNDLDKLHSTGKEAQIFLESSLVSSDFCNVSLKLQNCQKTFSSKVQESVGYLSSVKSIADEANHLQNLEKVLEEMRMNAANLEGQIGEIDAQCSVCHKKTVMLNMEKEEEKQRRNAISEKYKQLKSHVSELTYNLNNRKNDKKFLSESLNCKKQELNDNEERLKKKSSEIAVVQEEVDAIKKELAKIEETMKFEREMHEQKVQDIKSRGEANILATKSVLMGLREEKSAKVMQIEQVRDHLSKKSQLDTHKKINEEMEQNLELLKQEKAQLQLLLKEKEDHRNAQISEIKAMKNASQENRLKASERREFLVEEVKRVSGQILGLKRKILTGERQVQQNPMRQPKITPVGKSVGSIIHHAFQKEKCRQNRTEEQGSLTRQLTGQGKVGQELRGVAFNEMKSTFVVAEVKEPLLRVKNSGDGGEAQTPITQQENPSHPYRCSANESNKVSDTLLTASGSAKLTRQPRKKSEKRKVLTTQDESSFCNDTARDKKRRGRPKGKRVGKGTRAGNDNSKFEKKKDAYDLDSDFD</sequence>
<keyword evidence="4" id="KW-1185">Reference proteome</keyword>
<dbReference type="OMA" id="CEQYDQE"/>
<protein>
    <submittedName>
        <fullName evidence="3">Uncharacterized protein</fullName>
    </submittedName>
</protein>
<feature type="coiled-coil region" evidence="1">
    <location>
        <begin position="9"/>
        <end position="74"/>
    </location>
</feature>
<accession>A0A3P6TFL2</accession>
<dbReference type="EMBL" id="UYRX01000891">
    <property type="protein sequence ID" value="VDK86932.1"/>
    <property type="molecule type" value="Genomic_DNA"/>
</dbReference>
<feature type="coiled-coil region" evidence="1">
    <location>
        <begin position="366"/>
        <end position="403"/>
    </location>
</feature>